<protein>
    <submittedName>
        <fullName evidence="1">Uncharacterized protein</fullName>
    </submittedName>
</protein>
<dbReference type="EMBL" id="CM042880">
    <property type="protein sequence ID" value="KAI4388921.1"/>
    <property type="molecule type" value="Genomic_DNA"/>
</dbReference>
<comment type="caution">
    <text evidence="1">The sequence shown here is derived from an EMBL/GenBank/DDBJ whole genome shotgun (WGS) entry which is preliminary data.</text>
</comment>
<accession>A0ACB9SBU9</accession>
<evidence type="ECO:0000313" key="1">
    <source>
        <dbReference type="EMBL" id="KAI4388921.1"/>
    </source>
</evidence>
<sequence>MCIASCQAVGGHETLAIPVACAFEMMFTVGFIHDDLPCMDDGDFQRGKLANDKVLDEATALLAGDALTCLAFEHLARHAGSMC</sequence>
<keyword evidence="2" id="KW-1185">Reference proteome</keyword>
<evidence type="ECO:0000313" key="2">
    <source>
        <dbReference type="Proteomes" id="UP001057402"/>
    </source>
</evidence>
<reference evidence="2" key="1">
    <citation type="journal article" date="2023" name="Front. Plant Sci.">
        <title>Chromosomal-level genome assembly of Melastoma candidum provides insights into trichome evolution.</title>
        <authorList>
            <person name="Zhong Y."/>
            <person name="Wu W."/>
            <person name="Sun C."/>
            <person name="Zou P."/>
            <person name="Liu Y."/>
            <person name="Dai S."/>
            <person name="Zhou R."/>
        </authorList>
    </citation>
    <scope>NUCLEOTIDE SEQUENCE [LARGE SCALE GENOMIC DNA]</scope>
</reference>
<gene>
    <name evidence="1" type="ORF">MLD38_001209</name>
</gene>
<name>A0ACB9SBU9_9MYRT</name>
<dbReference type="Proteomes" id="UP001057402">
    <property type="component" value="Chromosome 1"/>
</dbReference>
<proteinExistence type="predicted"/>
<organism evidence="1 2">
    <name type="scientific">Melastoma candidum</name>
    <dbReference type="NCBI Taxonomy" id="119954"/>
    <lineage>
        <taxon>Eukaryota</taxon>
        <taxon>Viridiplantae</taxon>
        <taxon>Streptophyta</taxon>
        <taxon>Embryophyta</taxon>
        <taxon>Tracheophyta</taxon>
        <taxon>Spermatophyta</taxon>
        <taxon>Magnoliopsida</taxon>
        <taxon>eudicotyledons</taxon>
        <taxon>Gunneridae</taxon>
        <taxon>Pentapetalae</taxon>
        <taxon>rosids</taxon>
        <taxon>malvids</taxon>
        <taxon>Myrtales</taxon>
        <taxon>Melastomataceae</taxon>
        <taxon>Melastomatoideae</taxon>
        <taxon>Melastomateae</taxon>
        <taxon>Melastoma</taxon>
    </lineage>
</organism>